<dbReference type="Proteomes" id="UP000238274">
    <property type="component" value="Unassembled WGS sequence"/>
</dbReference>
<feature type="compositionally biased region" description="Basic and acidic residues" evidence="1">
    <location>
        <begin position="100"/>
        <end position="109"/>
    </location>
</feature>
<feature type="region of interest" description="Disordered" evidence="1">
    <location>
        <begin position="1"/>
        <end position="37"/>
    </location>
</feature>
<dbReference type="EMBL" id="PKSM01000011">
    <property type="protein sequence ID" value="POW22302.1"/>
    <property type="molecule type" value="Genomic_DNA"/>
</dbReference>
<feature type="compositionally biased region" description="Polar residues" evidence="1">
    <location>
        <begin position="147"/>
        <end position="156"/>
    </location>
</feature>
<comment type="caution">
    <text evidence="2">The sequence shown here is derived from an EMBL/GenBank/DDBJ whole genome shotgun (WGS) entry which is preliminary data.</text>
</comment>
<reference evidence="2 3" key="1">
    <citation type="submission" date="2017-12" db="EMBL/GenBank/DDBJ databases">
        <title>Gene loss provides genomic basis for host adaptation in cereal stripe rust fungi.</title>
        <authorList>
            <person name="Xia C."/>
        </authorList>
    </citation>
    <scope>NUCLEOTIDE SEQUENCE [LARGE SCALE GENOMIC DNA]</scope>
    <source>
        <strain evidence="2 3">93TX-2</strain>
    </source>
</reference>
<feature type="compositionally biased region" description="Basic and acidic residues" evidence="1">
    <location>
        <begin position="159"/>
        <end position="171"/>
    </location>
</feature>
<organism evidence="2 3">
    <name type="scientific">Puccinia striiformis</name>
    <dbReference type="NCBI Taxonomy" id="27350"/>
    <lineage>
        <taxon>Eukaryota</taxon>
        <taxon>Fungi</taxon>
        <taxon>Dikarya</taxon>
        <taxon>Basidiomycota</taxon>
        <taxon>Pucciniomycotina</taxon>
        <taxon>Pucciniomycetes</taxon>
        <taxon>Pucciniales</taxon>
        <taxon>Pucciniaceae</taxon>
        <taxon>Puccinia</taxon>
    </lineage>
</organism>
<evidence type="ECO:0000313" key="3">
    <source>
        <dbReference type="Proteomes" id="UP000238274"/>
    </source>
</evidence>
<feature type="region of interest" description="Disordered" evidence="1">
    <location>
        <begin position="144"/>
        <end position="171"/>
    </location>
</feature>
<reference evidence="3" key="3">
    <citation type="journal article" date="2018" name="Mol. Plant Microbe Interact.">
        <title>Genome sequence resources for the wheat stripe rust pathogen (Puccinia striiformis f. sp. tritici) and the barley stripe rust pathogen (Puccinia striiformis f. sp. hordei).</title>
        <authorList>
            <person name="Xia C."/>
            <person name="Wang M."/>
            <person name="Yin C."/>
            <person name="Cornejo O.E."/>
            <person name="Hulbert S.H."/>
            <person name="Chen X."/>
        </authorList>
    </citation>
    <scope>NUCLEOTIDE SEQUENCE [LARGE SCALE GENOMIC DNA]</scope>
    <source>
        <strain evidence="3">93TX-2</strain>
    </source>
</reference>
<reference evidence="3" key="2">
    <citation type="journal article" date="2018" name="BMC Genomics">
        <title>Genomic insights into host adaptation between the wheat stripe rust pathogen (Puccinia striiformis f. sp. tritici) and the barley stripe rust pathogen (Puccinia striiformis f. sp. hordei).</title>
        <authorList>
            <person name="Xia C."/>
            <person name="Wang M."/>
            <person name="Yin C."/>
            <person name="Cornejo O.E."/>
            <person name="Hulbert S.H."/>
            <person name="Chen X."/>
        </authorList>
    </citation>
    <scope>NUCLEOTIDE SEQUENCE [LARGE SCALE GENOMIC DNA]</scope>
    <source>
        <strain evidence="3">93TX-2</strain>
    </source>
</reference>
<name>A0A2S4WKN6_9BASI</name>
<evidence type="ECO:0000313" key="2">
    <source>
        <dbReference type="EMBL" id="POW22302.1"/>
    </source>
</evidence>
<evidence type="ECO:0000256" key="1">
    <source>
        <dbReference type="SAM" id="MobiDB-lite"/>
    </source>
</evidence>
<protein>
    <submittedName>
        <fullName evidence="2">Uncharacterized protein</fullName>
    </submittedName>
</protein>
<keyword evidence="3" id="KW-1185">Reference proteome</keyword>
<proteinExistence type="predicted"/>
<dbReference type="VEuPathDB" id="FungiDB:PSHT_01463"/>
<dbReference type="AlphaFoldDB" id="A0A2S4WKN6"/>
<accession>A0A2S4WKN6</accession>
<feature type="region of interest" description="Disordered" evidence="1">
    <location>
        <begin position="93"/>
        <end position="132"/>
    </location>
</feature>
<sequence length="171" mass="18430">MSGPSGYYVPGGELSFSTTRSGDDIDSDGSNPPLAKGIDLECTLNQSTESLESRYHDLQTGGADGQVLTVAATIEQQHQAELAASQAYLNNKATKSILSKNRERRDAHTQRRRPQPTTSGAATFTIPREPVEDNTRVLKISLEAHTANGTYSTLGTSEGGERTNDGWKDMT</sequence>
<gene>
    <name evidence="2" type="ORF">PSHT_01463</name>
</gene>